<dbReference type="GO" id="GO:0016740">
    <property type="term" value="F:transferase activity"/>
    <property type="evidence" value="ECO:0007669"/>
    <property type="project" value="UniProtKB-KW"/>
</dbReference>
<organism evidence="8">
    <name type="scientific">Hellea balneolensis</name>
    <dbReference type="NCBI Taxonomy" id="287478"/>
    <lineage>
        <taxon>Bacteria</taxon>
        <taxon>Pseudomonadati</taxon>
        <taxon>Pseudomonadota</taxon>
        <taxon>Alphaproteobacteria</taxon>
        <taxon>Maricaulales</taxon>
        <taxon>Robiginitomaculaceae</taxon>
        <taxon>Hellea</taxon>
    </lineage>
</organism>
<evidence type="ECO:0000256" key="1">
    <source>
        <dbReference type="ARBA" id="ARBA00004418"/>
    </source>
</evidence>
<protein>
    <recommendedName>
        <fullName evidence="7">AlgX/AlgJ SGNH hydrolase-like domain-containing protein</fullName>
    </recommendedName>
</protein>
<accession>A0A7C3FZP0</accession>
<dbReference type="GO" id="GO:0042121">
    <property type="term" value="P:alginic acid biosynthetic process"/>
    <property type="evidence" value="ECO:0007669"/>
    <property type="project" value="UniProtKB-UniPathway"/>
</dbReference>
<evidence type="ECO:0000256" key="2">
    <source>
        <dbReference type="ARBA" id="ARBA00005182"/>
    </source>
</evidence>
<dbReference type="Proteomes" id="UP000886042">
    <property type="component" value="Unassembled WGS sequence"/>
</dbReference>
<comment type="caution">
    <text evidence="8">The sequence shown here is derived from an EMBL/GenBank/DDBJ whole genome shotgun (WGS) entry which is preliminary data.</text>
</comment>
<keyword evidence="6" id="KW-0016">Alginate biosynthesis</keyword>
<evidence type="ECO:0000256" key="3">
    <source>
        <dbReference type="ARBA" id="ARBA00022679"/>
    </source>
</evidence>
<keyword evidence="5" id="KW-0574">Periplasm</keyword>
<dbReference type="InterPro" id="IPR031811">
    <property type="entry name" value="ALGX/ALGJ_SGNH-like"/>
</dbReference>
<keyword evidence="3" id="KW-0808">Transferase</keyword>
<feature type="domain" description="AlgX/AlgJ SGNH hydrolase-like" evidence="7">
    <location>
        <begin position="115"/>
        <end position="358"/>
    </location>
</feature>
<evidence type="ECO:0000256" key="5">
    <source>
        <dbReference type="ARBA" id="ARBA00022764"/>
    </source>
</evidence>
<proteinExistence type="predicted"/>
<keyword evidence="4" id="KW-0732">Signal</keyword>
<dbReference type="EMBL" id="DRMN01000181">
    <property type="protein sequence ID" value="HFB54811.1"/>
    <property type="molecule type" value="Genomic_DNA"/>
</dbReference>
<dbReference type="AlphaFoldDB" id="A0A7C3FZP0"/>
<evidence type="ECO:0000259" key="7">
    <source>
        <dbReference type="Pfam" id="PF16822"/>
    </source>
</evidence>
<comment type="pathway">
    <text evidence="2">Glycan biosynthesis; alginate biosynthesis.</text>
</comment>
<evidence type="ECO:0000256" key="6">
    <source>
        <dbReference type="ARBA" id="ARBA00022841"/>
    </source>
</evidence>
<sequence length="391" mass="44165">MDKMPTLLRNIVVTLLLIVWMLPASAHMVRAVRGMSVSGGSENRVLAGWPRWNELGMQENTKHEASQDKVKQYTSLLDAYVNDNFGLRELAIRLHAKLSHALGSDEGGTIAGSEGGWLFLAHPSIWLSYGGKLSFTQQNTDKFLREIAQLQEKIESQGGVFASIFPPDKARIYSEYAPERYGQASPRRFVASILKHPDRTQLHVLDIEPALRRAKSDGYVYYKTDTHWTGRGAYEGYRAAMEAFNRGDRTHFISLTRSQLVEIARENYSGDLALLRGLSGELTEDLIDLGPPQISQARQITTLHDDDKIREWRTRISTNNKEGGTTLVIIGDSFANVLLQFFEHSFDRVILLHHKNGRFNLDEVLNYQPDAVLFAPAERNLLKVSKSLKLE</sequence>
<name>A0A7C3FZP0_9PROT</name>
<reference evidence="8" key="1">
    <citation type="journal article" date="2020" name="mSystems">
        <title>Genome- and Community-Level Interaction Insights into Carbon Utilization and Element Cycling Functions of Hydrothermarchaeota in Hydrothermal Sediment.</title>
        <authorList>
            <person name="Zhou Z."/>
            <person name="Liu Y."/>
            <person name="Xu W."/>
            <person name="Pan J."/>
            <person name="Luo Z.H."/>
            <person name="Li M."/>
        </authorList>
    </citation>
    <scope>NUCLEOTIDE SEQUENCE [LARGE SCALE GENOMIC DNA]</scope>
    <source>
        <strain evidence="8">HyVt-489</strain>
    </source>
</reference>
<evidence type="ECO:0000256" key="4">
    <source>
        <dbReference type="ARBA" id="ARBA00022729"/>
    </source>
</evidence>
<comment type="subcellular location">
    <subcellularLocation>
        <location evidence="1">Periplasm</location>
    </subcellularLocation>
</comment>
<evidence type="ECO:0000313" key="8">
    <source>
        <dbReference type="EMBL" id="HFB54811.1"/>
    </source>
</evidence>
<dbReference type="UniPathway" id="UPA00286"/>
<dbReference type="GO" id="GO:0042597">
    <property type="term" value="C:periplasmic space"/>
    <property type="evidence" value="ECO:0007669"/>
    <property type="project" value="UniProtKB-SubCell"/>
</dbReference>
<gene>
    <name evidence="8" type="ORF">ENJ46_02715</name>
</gene>
<dbReference type="Pfam" id="PF16822">
    <property type="entry name" value="ALGX"/>
    <property type="match status" value="1"/>
</dbReference>